<feature type="transmembrane region" description="Helical" evidence="1">
    <location>
        <begin position="54"/>
        <end position="69"/>
    </location>
</feature>
<evidence type="ECO:0000256" key="1">
    <source>
        <dbReference type="SAM" id="Phobius"/>
    </source>
</evidence>
<dbReference type="Proteomes" id="UP001342826">
    <property type="component" value="Unassembled WGS sequence"/>
</dbReference>
<protein>
    <recommendedName>
        <fullName evidence="4">YhhN-like protein</fullName>
    </recommendedName>
</protein>
<dbReference type="EMBL" id="JARTFS010000005">
    <property type="protein sequence ID" value="MED4400724.1"/>
    <property type="molecule type" value="Genomic_DNA"/>
</dbReference>
<feature type="transmembrane region" description="Helical" evidence="1">
    <location>
        <begin position="99"/>
        <end position="121"/>
    </location>
</feature>
<accession>A0ABU6NUE7</accession>
<feature type="transmembrane region" description="Helical" evidence="1">
    <location>
        <begin position="29"/>
        <end position="48"/>
    </location>
</feature>
<reference evidence="2 3" key="1">
    <citation type="submission" date="2023-03" db="EMBL/GenBank/DDBJ databases">
        <title>Bacillus Genome Sequencing.</title>
        <authorList>
            <person name="Dunlap C."/>
        </authorList>
    </citation>
    <scope>NUCLEOTIDE SEQUENCE [LARGE SCALE GENOMIC DNA]</scope>
    <source>
        <strain evidence="2 3">NRS-1717</strain>
    </source>
</reference>
<sequence length="197" mass="23292">MEGIIYYWFMWAAWIVCTFMWRKGKWRTWITAFILVNIIFSNSFIAIADFQVRVNYFLFLLLGYFLLANRKITFSFFLTSVTLTFAYSGMMLFQLYDPVWFIFGGTWIISVLISFLSLYIGKTAYERFAYVLIAVCQGEFLYSFILSNIYSGLTVGTEQFLDITILSCTLIYIWALYKNMIFYVEQLLQKPVKEKQG</sequence>
<comment type="caution">
    <text evidence="2">The sequence shown here is derived from an EMBL/GenBank/DDBJ whole genome shotgun (WGS) entry which is preliminary data.</text>
</comment>
<feature type="transmembrane region" description="Helical" evidence="1">
    <location>
        <begin position="128"/>
        <end position="153"/>
    </location>
</feature>
<evidence type="ECO:0008006" key="4">
    <source>
        <dbReference type="Google" id="ProtNLM"/>
    </source>
</evidence>
<keyword evidence="1" id="KW-0472">Membrane</keyword>
<evidence type="ECO:0000313" key="2">
    <source>
        <dbReference type="EMBL" id="MED4400724.1"/>
    </source>
</evidence>
<keyword evidence="1" id="KW-1133">Transmembrane helix</keyword>
<feature type="transmembrane region" description="Helical" evidence="1">
    <location>
        <begin position="76"/>
        <end position="93"/>
    </location>
</feature>
<gene>
    <name evidence="2" type="ORF">P9271_05190</name>
</gene>
<name>A0ABU6NUE7_9BACI</name>
<proteinExistence type="predicted"/>
<evidence type="ECO:0000313" key="3">
    <source>
        <dbReference type="Proteomes" id="UP001342826"/>
    </source>
</evidence>
<dbReference type="InterPro" id="IPR014617">
    <property type="entry name" value="YphA_Bacsu"/>
</dbReference>
<dbReference type="RefSeq" id="WP_328014961.1">
    <property type="nucleotide sequence ID" value="NZ_JARTFS010000005.1"/>
</dbReference>
<feature type="transmembrane region" description="Helical" evidence="1">
    <location>
        <begin position="159"/>
        <end position="177"/>
    </location>
</feature>
<keyword evidence="1" id="KW-0812">Transmembrane</keyword>
<feature type="transmembrane region" description="Helical" evidence="1">
    <location>
        <begin position="6"/>
        <end position="22"/>
    </location>
</feature>
<organism evidence="2 3">
    <name type="scientific">Metabacillus fastidiosus</name>
    <dbReference type="NCBI Taxonomy" id="1458"/>
    <lineage>
        <taxon>Bacteria</taxon>
        <taxon>Bacillati</taxon>
        <taxon>Bacillota</taxon>
        <taxon>Bacilli</taxon>
        <taxon>Bacillales</taxon>
        <taxon>Bacillaceae</taxon>
        <taxon>Metabacillus</taxon>
    </lineage>
</organism>
<keyword evidence="3" id="KW-1185">Reference proteome</keyword>
<dbReference type="Pfam" id="PF24124">
    <property type="entry name" value="YphA"/>
    <property type="match status" value="1"/>
</dbReference>
<dbReference type="PIRSF" id="PIRSF036710">
    <property type="entry name" value="YphA_Bacsu"/>
    <property type="match status" value="1"/>
</dbReference>